<gene>
    <name evidence="1" type="ORF">LuPra_01947</name>
</gene>
<dbReference type="EMBL" id="CP015136">
    <property type="protein sequence ID" value="AMY08743.1"/>
    <property type="molecule type" value="Genomic_DNA"/>
</dbReference>
<dbReference type="Proteomes" id="UP000076079">
    <property type="component" value="Chromosome"/>
</dbReference>
<reference evidence="1 2" key="1">
    <citation type="journal article" date="2016" name="Genome Announc.">
        <title>First Complete Genome Sequence of a Subdivision 6 Acidobacterium Strain.</title>
        <authorList>
            <person name="Huang S."/>
            <person name="Vieira S."/>
            <person name="Bunk B."/>
            <person name="Riedel T."/>
            <person name="Sproer C."/>
            <person name="Overmann J."/>
        </authorList>
    </citation>
    <scope>NUCLEOTIDE SEQUENCE [LARGE SCALE GENOMIC DNA]</scope>
    <source>
        <strain evidence="2">DSM 100886 HEG_-6_39</strain>
    </source>
</reference>
<accession>A0A143PKG0</accession>
<evidence type="ECO:0000313" key="2">
    <source>
        <dbReference type="Proteomes" id="UP000076079"/>
    </source>
</evidence>
<protein>
    <recommendedName>
        <fullName evidence="3">HEAT repeat</fullName>
    </recommendedName>
</protein>
<sequence>MLVMPVPVFAQLPDAKLATPAVIAAALLDETRDQKAREALAREASPRATPVVHALLAGMPDRDEAEEYRRIPWIWRVAVAAGRARDEAALEALMDFSMPRDDERLRDWQAVVLGGGVVMGLSQAGTSPRDVIAPWLAGDATRHARWSRTLDLAERMADDAGVRNGTRYDALRMLAVLPFDRVGAQLTRYLSRDVNAELQMGAIGGLSDLPDPRAIEALVQHMPQYTERNRGLAITALLKSDAGRVRLKAAIAAGAVQDAWLTPEQRAKL</sequence>
<evidence type="ECO:0008006" key="3">
    <source>
        <dbReference type="Google" id="ProtNLM"/>
    </source>
</evidence>
<organism evidence="1 2">
    <name type="scientific">Luteitalea pratensis</name>
    <dbReference type="NCBI Taxonomy" id="1855912"/>
    <lineage>
        <taxon>Bacteria</taxon>
        <taxon>Pseudomonadati</taxon>
        <taxon>Acidobacteriota</taxon>
        <taxon>Vicinamibacteria</taxon>
        <taxon>Vicinamibacterales</taxon>
        <taxon>Vicinamibacteraceae</taxon>
        <taxon>Luteitalea</taxon>
    </lineage>
</organism>
<name>A0A143PKG0_LUTPR</name>
<evidence type="ECO:0000313" key="1">
    <source>
        <dbReference type="EMBL" id="AMY08743.1"/>
    </source>
</evidence>
<proteinExistence type="predicted"/>
<dbReference type="AlphaFoldDB" id="A0A143PKG0"/>
<dbReference type="STRING" id="1855912.LuPra_01947"/>
<reference evidence="2" key="2">
    <citation type="submission" date="2016-04" db="EMBL/GenBank/DDBJ databases">
        <title>First Complete Genome Sequence of a Subdivision 6 Acidobacterium.</title>
        <authorList>
            <person name="Huang S."/>
            <person name="Vieira S."/>
            <person name="Bunk B."/>
            <person name="Riedel T."/>
            <person name="Sproeer C."/>
            <person name="Overmann J."/>
        </authorList>
    </citation>
    <scope>NUCLEOTIDE SEQUENCE [LARGE SCALE GENOMIC DNA]</scope>
    <source>
        <strain evidence="2">DSM 100886 HEG_-6_39</strain>
    </source>
</reference>
<keyword evidence="2" id="KW-1185">Reference proteome</keyword>
<dbReference type="KEGG" id="abac:LuPra_01947"/>